<evidence type="ECO:0000313" key="4">
    <source>
        <dbReference type="Proteomes" id="UP001071230"/>
    </source>
</evidence>
<protein>
    <submittedName>
        <fullName evidence="2">Uncharacterized protein</fullName>
    </submittedName>
</protein>
<evidence type="ECO:0000313" key="3">
    <source>
        <dbReference type="EMBL" id="CEJ07610.1"/>
    </source>
</evidence>
<reference evidence="3" key="1">
    <citation type="submission" date="2014-11" db="EMBL/GenBank/DDBJ databases">
        <authorList>
            <person name="Hornung B.V."/>
        </authorList>
    </citation>
    <scope>NUCLEOTIDE SEQUENCE</scope>
    <source>
        <strain evidence="3">INE</strain>
    </source>
</reference>
<evidence type="ECO:0000313" key="2">
    <source>
        <dbReference type="EMBL" id="CAA7603162.1"/>
    </source>
</evidence>
<dbReference type="AlphaFoldDB" id="A0A8S0WI80"/>
<accession>A0A8S0WI80</accession>
<sequence length="67" mass="7299">MDKFRKGVAWQRSEKGRNSEKAVSAAKEAAFFLPGGEYPDGSSLHNKLIPLLHTYAGIHQEIGAGTE</sequence>
<feature type="region of interest" description="Disordered" evidence="1">
    <location>
        <begin position="1"/>
        <end position="21"/>
    </location>
</feature>
<organism evidence="2">
    <name type="scientific">Acididesulfobacillus acetoxydans</name>
    <dbReference type="NCBI Taxonomy" id="1561005"/>
    <lineage>
        <taxon>Bacteria</taxon>
        <taxon>Bacillati</taxon>
        <taxon>Bacillota</taxon>
        <taxon>Clostridia</taxon>
        <taxon>Eubacteriales</taxon>
        <taxon>Peptococcaceae</taxon>
        <taxon>Acididesulfobacillus</taxon>
    </lineage>
</organism>
<keyword evidence="4" id="KW-1185">Reference proteome</keyword>
<name>A0A8S0WI80_9FIRM</name>
<dbReference type="EMBL" id="LR746496">
    <property type="protein sequence ID" value="CAA7603162.1"/>
    <property type="molecule type" value="Genomic_DNA"/>
</dbReference>
<dbReference type="KEGG" id="aacx:DEACI_3985"/>
<evidence type="ECO:0000256" key="1">
    <source>
        <dbReference type="SAM" id="MobiDB-lite"/>
    </source>
</evidence>
<gene>
    <name evidence="3" type="ORF">DEACI_2076</name>
    <name evidence="2" type="ORF">DEACI_3985</name>
</gene>
<dbReference type="Proteomes" id="UP001071230">
    <property type="component" value="Unassembled WGS sequence"/>
</dbReference>
<reference evidence="2" key="2">
    <citation type="submission" date="2020-01" db="EMBL/GenBank/DDBJ databases">
        <authorList>
            <person name="Hornung B."/>
        </authorList>
    </citation>
    <scope>NUCLEOTIDE SEQUENCE</scope>
    <source>
        <strain evidence="2">PacBioINE</strain>
    </source>
</reference>
<dbReference type="EMBL" id="CDGJ01000060">
    <property type="protein sequence ID" value="CEJ07610.1"/>
    <property type="molecule type" value="Genomic_DNA"/>
</dbReference>
<proteinExistence type="predicted"/>
<dbReference type="Proteomes" id="UP000836597">
    <property type="component" value="Chromosome"/>
</dbReference>